<feature type="compositionally biased region" description="Basic and acidic residues" evidence="5">
    <location>
        <begin position="81"/>
        <end position="93"/>
    </location>
</feature>
<dbReference type="OMA" id="DKGNTEH"/>
<accession>A0AA38GTH2</accession>
<reference evidence="6 7" key="1">
    <citation type="journal article" date="2021" name="Nat. Plants">
        <title>The Taxus genome provides insights into paclitaxel biosynthesis.</title>
        <authorList>
            <person name="Xiong X."/>
            <person name="Gou J."/>
            <person name="Liao Q."/>
            <person name="Li Y."/>
            <person name="Zhou Q."/>
            <person name="Bi G."/>
            <person name="Li C."/>
            <person name="Du R."/>
            <person name="Wang X."/>
            <person name="Sun T."/>
            <person name="Guo L."/>
            <person name="Liang H."/>
            <person name="Lu P."/>
            <person name="Wu Y."/>
            <person name="Zhang Z."/>
            <person name="Ro D.K."/>
            <person name="Shang Y."/>
            <person name="Huang S."/>
            <person name="Yan J."/>
        </authorList>
    </citation>
    <scope>NUCLEOTIDE SEQUENCE [LARGE SCALE GENOMIC DNA]</scope>
    <source>
        <strain evidence="6">Ta-2019</strain>
    </source>
</reference>
<dbReference type="AlphaFoldDB" id="A0AA38GTH2"/>
<keyword evidence="3" id="KW-0963">Cytoplasm</keyword>
<gene>
    <name evidence="6" type="ORF">KI387_000034</name>
</gene>
<dbReference type="Proteomes" id="UP000824469">
    <property type="component" value="Unassembled WGS sequence"/>
</dbReference>
<feature type="compositionally biased region" description="Polar residues" evidence="5">
    <location>
        <begin position="1"/>
        <end position="16"/>
    </location>
</feature>
<feature type="non-terminal residue" evidence="6">
    <location>
        <position position="1"/>
    </location>
</feature>
<feature type="region of interest" description="Disordered" evidence="5">
    <location>
        <begin position="65"/>
        <end position="192"/>
    </location>
</feature>
<dbReference type="PANTHER" id="PTHR13105">
    <property type="entry name" value="MYELOID LEUKEMIA FACTOR"/>
    <property type="match status" value="1"/>
</dbReference>
<feature type="compositionally biased region" description="Polar residues" evidence="5">
    <location>
        <begin position="160"/>
        <end position="169"/>
    </location>
</feature>
<sequence length="256" mass="28747">MQGTGRNSRELSSFSDSFGLGNRGSLFSSIFDRDPFNDPFFTRPFGSSFGSFFGSDGFFGEQSVFTQDYQPQWQSGQRGPVIEELRDEHEDASGPKPKTSQVPIVEDPDDDENQEHKVQRQSRRSSVYQENNHSYGSQGPPQTYRFQSSSVTYGGINGAYYTSSTTRRAGTNGVIEEEHREADTTTGKATQRISRGIRDKGHSFTKKLSSDGKVDSMETLHNLGKDEVAQFHEDWERKAENSLPGWKKSHASMLDE</sequence>
<feature type="region of interest" description="Disordered" evidence="5">
    <location>
        <begin position="1"/>
        <end position="21"/>
    </location>
</feature>
<dbReference type="Pfam" id="PF10248">
    <property type="entry name" value="Mlf1IP"/>
    <property type="match status" value="1"/>
</dbReference>
<dbReference type="GO" id="GO:0005737">
    <property type="term" value="C:cytoplasm"/>
    <property type="evidence" value="ECO:0007669"/>
    <property type="project" value="UniProtKB-SubCell"/>
</dbReference>
<evidence type="ECO:0000256" key="2">
    <source>
        <dbReference type="ARBA" id="ARBA00008332"/>
    </source>
</evidence>
<keyword evidence="4" id="KW-0597">Phosphoprotein</keyword>
<evidence type="ECO:0000256" key="4">
    <source>
        <dbReference type="ARBA" id="ARBA00022553"/>
    </source>
</evidence>
<evidence type="ECO:0000256" key="5">
    <source>
        <dbReference type="SAM" id="MobiDB-lite"/>
    </source>
</evidence>
<feature type="compositionally biased region" description="Polar residues" evidence="5">
    <location>
        <begin position="124"/>
        <end position="152"/>
    </location>
</feature>
<evidence type="ECO:0000313" key="6">
    <source>
        <dbReference type="EMBL" id="KAH9327926.1"/>
    </source>
</evidence>
<name>A0AA38GTH2_TAXCH</name>
<evidence type="ECO:0000256" key="3">
    <source>
        <dbReference type="ARBA" id="ARBA00022490"/>
    </source>
</evidence>
<protein>
    <recommendedName>
        <fullName evidence="8">Glycine-rich protein</fullName>
    </recommendedName>
</protein>
<organism evidence="6 7">
    <name type="scientific">Taxus chinensis</name>
    <name type="common">Chinese yew</name>
    <name type="synonym">Taxus wallichiana var. chinensis</name>
    <dbReference type="NCBI Taxonomy" id="29808"/>
    <lineage>
        <taxon>Eukaryota</taxon>
        <taxon>Viridiplantae</taxon>
        <taxon>Streptophyta</taxon>
        <taxon>Embryophyta</taxon>
        <taxon>Tracheophyta</taxon>
        <taxon>Spermatophyta</taxon>
        <taxon>Pinopsida</taxon>
        <taxon>Pinidae</taxon>
        <taxon>Conifers II</taxon>
        <taxon>Cupressales</taxon>
        <taxon>Taxaceae</taxon>
        <taxon>Taxus</taxon>
    </lineage>
</organism>
<comment type="subcellular location">
    <subcellularLocation>
        <location evidence="1">Cytoplasm</location>
    </subcellularLocation>
</comment>
<keyword evidence="7" id="KW-1185">Reference proteome</keyword>
<evidence type="ECO:0008006" key="8">
    <source>
        <dbReference type="Google" id="ProtNLM"/>
    </source>
</evidence>
<dbReference type="InterPro" id="IPR019376">
    <property type="entry name" value="Myeloid_leukemia_factor"/>
</dbReference>
<evidence type="ECO:0000313" key="7">
    <source>
        <dbReference type="Proteomes" id="UP000824469"/>
    </source>
</evidence>
<comment type="similarity">
    <text evidence="2">Belongs to the MLF family.</text>
</comment>
<dbReference type="EMBL" id="JAHRHJ020000001">
    <property type="protein sequence ID" value="KAH9327926.1"/>
    <property type="molecule type" value="Genomic_DNA"/>
</dbReference>
<evidence type="ECO:0000256" key="1">
    <source>
        <dbReference type="ARBA" id="ARBA00004496"/>
    </source>
</evidence>
<feature type="compositionally biased region" description="Polar residues" evidence="5">
    <location>
        <begin position="65"/>
        <end position="77"/>
    </location>
</feature>
<comment type="caution">
    <text evidence="6">The sequence shown here is derived from an EMBL/GenBank/DDBJ whole genome shotgun (WGS) entry which is preliminary data.</text>
</comment>
<proteinExistence type="inferred from homology"/>